<dbReference type="AlphaFoldDB" id="A0AAV4P7Z4"/>
<dbReference type="EMBL" id="BPLR01004151">
    <property type="protein sequence ID" value="GIX92715.1"/>
    <property type="molecule type" value="Genomic_DNA"/>
</dbReference>
<protein>
    <submittedName>
        <fullName evidence="1">Uncharacterized protein</fullName>
    </submittedName>
</protein>
<dbReference type="Proteomes" id="UP001054945">
    <property type="component" value="Unassembled WGS sequence"/>
</dbReference>
<accession>A0AAV4P7Z4</accession>
<gene>
    <name evidence="1" type="ORF">CEXT_728171</name>
</gene>
<comment type="caution">
    <text evidence="1">The sequence shown here is derived from an EMBL/GenBank/DDBJ whole genome shotgun (WGS) entry which is preliminary data.</text>
</comment>
<sequence length="91" mass="10682">MKHGHSGLFIESVKWMSFTTVLDDKQISNSPEDKRSCGHACIVNYSPMRGGRNYAFLEEFSSMKVFYLAYENNLRSLWNRDLLFELKNAYF</sequence>
<reference evidence="1 2" key="1">
    <citation type="submission" date="2021-06" db="EMBL/GenBank/DDBJ databases">
        <title>Caerostris extrusa draft genome.</title>
        <authorList>
            <person name="Kono N."/>
            <person name="Arakawa K."/>
        </authorList>
    </citation>
    <scope>NUCLEOTIDE SEQUENCE [LARGE SCALE GENOMIC DNA]</scope>
</reference>
<organism evidence="1 2">
    <name type="scientific">Caerostris extrusa</name>
    <name type="common">Bark spider</name>
    <name type="synonym">Caerostris bankana</name>
    <dbReference type="NCBI Taxonomy" id="172846"/>
    <lineage>
        <taxon>Eukaryota</taxon>
        <taxon>Metazoa</taxon>
        <taxon>Ecdysozoa</taxon>
        <taxon>Arthropoda</taxon>
        <taxon>Chelicerata</taxon>
        <taxon>Arachnida</taxon>
        <taxon>Araneae</taxon>
        <taxon>Araneomorphae</taxon>
        <taxon>Entelegynae</taxon>
        <taxon>Araneoidea</taxon>
        <taxon>Araneidae</taxon>
        <taxon>Caerostris</taxon>
    </lineage>
</organism>
<evidence type="ECO:0000313" key="1">
    <source>
        <dbReference type="EMBL" id="GIX92715.1"/>
    </source>
</evidence>
<proteinExistence type="predicted"/>
<name>A0AAV4P7Z4_CAEEX</name>
<keyword evidence="2" id="KW-1185">Reference proteome</keyword>
<evidence type="ECO:0000313" key="2">
    <source>
        <dbReference type="Proteomes" id="UP001054945"/>
    </source>
</evidence>